<keyword evidence="2" id="KW-1185">Reference proteome</keyword>
<gene>
    <name evidence="1" type="ORF">N7532_007702</name>
</gene>
<protein>
    <submittedName>
        <fullName evidence="1">Uncharacterized protein</fullName>
    </submittedName>
</protein>
<dbReference type="Proteomes" id="UP001149074">
    <property type="component" value="Unassembled WGS sequence"/>
</dbReference>
<sequence>MTQHSCGCDLDRTGESVYLGPDEGPEHQNDVQLAYKSSFQERKADFHIRSEHNRAYYVSVHKSDVARESQLLAPLVMPRQGERSVSTVTLQKPVLMEHLIMFGQFLSTGDYAIKESDVLGFTVDTRKSPNVCYNCMCSLRLLGLHLSIFHAARYLGMDTLQLLVMQKFCAISDHVTSTVLRYITQEVYTIELSSQLSLYPGMYSLAGWPDYRPLLVLPAIMNYIRRHKPAIELHYDIMVVDDDAPWPHIEKFRAAYEETDQFMSIRYRIPEFDGHMSWAEMVLSEQLVQDEPPQQNRFEPIGDLLDFFEKSSFHQPGPTDLEVQISLGELGPSLPRLAMQEQTYSESIDGPELFKCFDDFCQAFPEYHSL</sequence>
<dbReference type="AlphaFoldDB" id="A0A9W9EW13"/>
<dbReference type="GeneID" id="81359173"/>
<accession>A0A9W9EW13</accession>
<name>A0A9W9EW13_9EURO</name>
<reference evidence="1" key="2">
    <citation type="journal article" date="2023" name="IMA Fungus">
        <title>Comparative genomic study of the Penicillium genus elucidates a diverse pangenome and 15 lateral gene transfer events.</title>
        <authorList>
            <person name="Petersen C."/>
            <person name="Sorensen T."/>
            <person name="Nielsen M.R."/>
            <person name="Sondergaard T.E."/>
            <person name="Sorensen J.L."/>
            <person name="Fitzpatrick D.A."/>
            <person name="Frisvad J.C."/>
            <person name="Nielsen K.L."/>
        </authorList>
    </citation>
    <scope>NUCLEOTIDE SEQUENCE</scope>
    <source>
        <strain evidence="1">IBT 30761</strain>
    </source>
</reference>
<comment type="caution">
    <text evidence="1">The sequence shown here is derived from an EMBL/GenBank/DDBJ whole genome shotgun (WGS) entry which is preliminary data.</text>
</comment>
<dbReference type="OrthoDB" id="4366054at2759"/>
<evidence type="ECO:0000313" key="1">
    <source>
        <dbReference type="EMBL" id="KAJ5089018.1"/>
    </source>
</evidence>
<evidence type="ECO:0000313" key="2">
    <source>
        <dbReference type="Proteomes" id="UP001149074"/>
    </source>
</evidence>
<organism evidence="1 2">
    <name type="scientific">Penicillium argentinense</name>
    <dbReference type="NCBI Taxonomy" id="1131581"/>
    <lineage>
        <taxon>Eukaryota</taxon>
        <taxon>Fungi</taxon>
        <taxon>Dikarya</taxon>
        <taxon>Ascomycota</taxon>
        <taxon>Pezizomycotina</taxon>
        <taxon>Eurotiomycetes</taxon>
        <taxon>Eurotiomycetidae</taxon>
        <taxon>Eurotiales</taxon>
        <taxon>Aspergillaceae</taxon>
        <taxon>Penicillium</taxon>
    </lineage>
</organism>
<dbReference type="EMBL" id="JAPQKI010000009">
    <property type="protein sequence ID" value="KAJ5089018.1"/>
    <property type="molecule type" value="Genomic_DNA"/>
</dbReference>
<dbReference type="RefSeq" id="XP_056471000.1">
    <property type="nucleotide sequence ID" value="XM_056620194.1"/>
</dbReference>
<reference evidence="1" key="1">
    <citation type="submission" date="2022-11" db="EMBL/GenBank/DDBJ databases">
        <authorList>
            <person name="Petersen C."/>
        </authorList>
    </citation>
    <scope>NUCLEOTIDE SEQUENCE</scope>
    <source>
        <strain evidence="1">IBT 30761</strain>
    </source>
</reference>
<proteinExistence type="predicted"/>